<gene>
    <name evidence="5" type="ORF">D9613_006272</name>
</gene>
<feature type="region of interest" description="Disordered" evidence="1">
    <location>
        <begin position="1156"/>
        <end position="1261"/>
    </location>
</feature>
<dbReference type="Gene3D" id="3.30.300.30">
    <property type="match status" value="1"/>
</dbReference>
<dbReference type="Pfam" id="PF00850">
    <property type="entry name" value="Hist_deacetyl"/>
    <property type="match status" value="1"/>
</dbReference>
<sequence length="1261" mass="137957">MPLNAHYIFFKRPDQAAWPNFTVHIDPVESMAEAKAGPPTISPANPTGRLMYNDYVQNIEDLSTGLAASVEDGGLGLEGWDAEVKPESVSAKGGKEIVGIMSENSSEYITLVHALLRVTVPFALISSYSTPFELKHAFKLSKVTRLFVDEKFLAAVLPVAKEVGLSADRIYIMKEGGVKKATKTRKSFRSIIANVRKRKLPTMDIRPATKDTLAYLVFSSGTSGLPKVAQSIVVQQAVSEVYTPPVPQNSEGLPVTLAFLPLHHTYGLHSYCFRACLVPSTLVILPKWDVKVALDAIPRYKISSLTLIPSVVHQLVNHPAIEKADFSTVLSMGSGAAYLPPELGEKMSKLLPAEAQFMEGYGMSEATIAAITQPFNGMLGGKTKRIPGCTGILLPGMEARLFKTDDATPPSDPTAPTEADCGLNEPGELWLRSANIALGYWNNPKANRETFIGGWLRTGDRFRVDAEGNFWFADRAKDTLKVSGAQVSPVEIEDCLLSHPAGIIIDATVAGVSGGRTSDEKVPHAWVVLSAVGKDTSKGWGKEKVLQELDRWHKGNLSKYKWLRGGIEVVDEIPKSPTGKVLRRVLQDRYEKQAKKGKGKSKVKAKFNRTIASKRTIWNNAYHWKHCTSPGTRVKACRKAGATVTLIKVEVDKTAPLDVMSTSDLPGNPLTKTAVFIQHACLQHKYIRSKDLSNIVERPERLRAVNIGLSAAIARLRELFDSQTIPKVEDRETTPDPEGLANVLNKLHLGPDNSKYPVKIIQSQSSLDIMTHPAIKFIHGDIERDVYLETLSKWIRESANKITEGLSEIPEGYSQGDLYLCPNSLNALQGATGTICEAVDAVVSSSRSSSPVGDSPQRAFVAIRPPGHHCGEDTPDTAHLQHGMKRIVIFDIDLHHGNGTQSIIWQINEETYRQQLEVDCGATHVKPGPKIYYGSVHDILSYPCEDGKVELVQAASTSIHGSHGQYIENVHLETYSSEEHFWNVLYKEKYSKLLTKAREFLDDTGGPGDDVIVFISCGMDACEHEYESMSRHNRKVPVSFYYRFARDACALSDKYAGGRLISALEGGYSDRALTSGAMAHLTGLVDVPEGAKVDEQWWSLDNLVKIQSQRWTFQLEQATKKRRGGRPSLSAQGSVESWVDEALAIFTPLDAAASQVLGRSKPRISAAARVPASDRSLRDRSKPNSLRASPLPGSRSIPASTPSKPGPPPDIKLEGPSSTGSSPLSSPSSSDTEEKAPTTKKLPRIVLKLGKPPPETVDIEH</sequence>
<dbReference type="Pfam" id="PF00501">
    <property type="entry name" value="AMP-binding"/>
    <property type="match status" value="1"/>
</dbReference>
<dbReference type="SUPFAM" id="SSF56801">
    <property type="entry name" value="Acetyl-CoA synthetase-like"/>
    <property type="match status" value="1"/>
</dbReference>
<dbReference type="GO" id="GO:0005634">
    <property type="term" value="C:nucleus"/>
    <property type="evidence" value="ECO:0007669"/>
    <property type="project" value="TreeGrafter"/>
</dbReference>
<dbReference type="Proteomes" id="UP000521872">
    <property type="component" value="Unassembled WGS sequence"/>
</dbReference>
<dbReference type="PANTHER" id="PTHR47558:SF1">
    <property type="entry name" value="HISTONE DEACETYLASE HOS3"/>
    <property type="match status" value="1"/>
</dbReference>
<dbReference type="AlphaFoldDB" id="A0A8H4QTT1"/>
<dbReference type="InterPro" id="IPR025110">
    <property type="entry name" value="AMP-bd_C"/>
</dbReference>
<dbReference type="InterPro" id="IPR053244">
    <property type="entry name" value="HDAC_HD_type_1"/>
</dbReference>
<accession>A0A8H4QTT1</accession>
<dbReference type="Gene3D" id="3.40.50.980">
    <property type="match status" value="2"/>
</dbReference>
<dbReference type="InterPro" id="IPR037138">
    <property type="entry name" value="His_deacetylse_dom_sf"/>
</dbReference>
<dbReference type="InterPro" id="IPR023801">
    <property type="entry name" value="His_deacetylse_dom"/>
</dbReference>
<dbReference type="InterPro" id="IPR000873">
    <property type="entry name" value="AMP-dep_synth/lig_dom"/>
</dbReference>
<feature type="compositionally biased region" description="Low complexity" evidence="1">
    <location>
        <begin position="1216"/>
        <end position="1230"/>
    </location>
</feature>
<dbReference type="InterPro" id="IPR045851">
    <property type="entry name" value="AMP-bd_C_sf"/>
</dbReference>
<dbReference type="InterPro" id="IPR020845">
    <property type="entry name" value="AMP-binding_CS"/>
</dbReference>
<keyword evidence="6" id="KW-1185">Reference proteome</keyword>
<dbReference type="Gene3D" id="3.40.800.20">
    <property type="entry name" value="Histone deacetylase domain"/>
    <property type="match status" value="1"/>
</dbReference>
<dbReference type="EMBL" id="JAACJL010000030">
    <property type="protein sequence ID" value="KAF4617300.1"/>
    <property type="molecule type" value="Genomic_DNA"/>
</dbReference>
<feature type="domain" description="AMP-binding enzyme C-terminal" evidence="4">
    <location>
        <begin position="491"/>
        <end position="580"/>
    </location>
</feature>
<dbReference type="SUPFAM" id="SSF52768">
    <property type="entry name" value="Arginase/deacetylase"/>
    <property type="match status" value="1"/>
</dbReference>
<dbReference type="GO" id="GO:0004407">
    <property type="term" value="F:histone deacetylase activity"/>
    <property type="evidence" value="ECO:0007669"/>
    <property type="project" value="TreeGrafter"/>
</dbReference>
<dbReference type="Pfam" id="PF13193">
    <property type="entry name" value="AMP-binding_C"/>
    <property type="match status" value="1"/>
</dbReference>
<evidence type="ECO:0000259" key="3">
    <source>
        <dbReference type="Pfam" id="PF00850"/>
    </source>
</evidence>
<evidence type="ECO:0000259" key="2">
    <source>
        <dbReference type="Pfam" id="PF00501"/>
    </source>
</evidence>
<feature type="domain" description="Histone deacetylase" evidence="3">
    <location>
        <begin position="786"/>
        <end position="1083"/>
    </location>
</feature>
<evidence type="ECO:0000256" key="1">
    <source>
        <dbReference type="SAM" id="MobiDB-lite"/>
    </source>
</evidence>
<reference evidence="5 6" key="1">
    <citation type="submission" date="2019-12" db="EMBL/GenBank/DDBJ databases">
        <authorList>
            <person name="Floudas D."/>
            <person name="Bentzer J."/>
            <person name="Ahren D."/>
            <person name="Johansson T."/>
            <person name="Persson P."/>
            <person name="Tunlid A."/>
        </authorList>
    </citation>
    <scope>NUCLEOTIDE SEQUENCE [LARGE SCALE GENOMIC DNA]</scope>
    <source>
        <strain evidence="5 6">CBS 102.39</strain>
    </source>
</reference>
<dbReference type="PANTHER" id="PTHR47558">
    <property type="entry name" value="HISTONE DEACETYLASE HOS3"/>
    <property type="match status" value="1"/>
</dbReference>
<dbReference type="InterPro" id="IPR023696">
    <property type="entry name" value="Ureohydrolase_dom_sf"/>
</dbReference>
<evidence type="ECO:0000313" key="5">
    <source>
        <dbReference type="EMBL" id="KAF4617300.1"/>
    </source>
</evidence>
<evidence type="ECO:0000313" key="6">
    <source>
        <dbReference type="Proteomes" id="UP000521872"/>
    </source>
</evidence>
<comment type="caution">
    <text evidence="5">The sequence shown here is derived from an EMBL/GenBank/DDBJ whole genome shotgun (WGS) entry which is preliminary data.</text>
</comment>
<dbReference type="PROSITE" id="PS00455">
    <property type="entry name" value="AMP_BINDING"/>
    <property type="match status" value="1"/>
</dbReference>
<protein>
    <submittedName>
        <fullName evidence="5">Uncharacterized protein</fullName>
    </submittedName>
</protein>
<feature type="domain" description="AMP-dependent synthetase/ligase" evidence="2">
    <location>
        <begin position="95"/>
        <end position="441"/>
    </location>
</feature>
<evidence type="ECO:0000259" key="4">
    <source>
        <dbReference type="Pfam" id="PF13193"/>
    </source>
</evidence>
<proteinExistence type="predicted"/>
<organism evidence="5 6">
    <name type="scientific">Agrocybe pediades</name>
    <dbReference type="NCBI Taxonomy" id="84607"/>
    <lineage>
        <taxon>Eukaryota</taxon>
        <taxon>Fungi</taxon>
        <taxon>Dikarya</taxon>
        <taxon>Basidiomycota</taxon>
        <taxon>Agaricomycotina</taxon>
        <taxon>Agaricomycetes</taxon>
        <taxon>Agaricomycetidae</taxon>
        <taxon>Agaricales</taxon>
        <taxon>Agaricineae</taxon>
        <taxon>Strophariaceae</taxon>
        <taxon>Agrocybe</taxon>
    </lineage>
</organism>
<name>A0A8H4QTT1_9AGAR</name>
<dbReference type="Gene3D" id="2.30.38.10">
    <property type="entry name" value="Luciferase, Domain 3"/>
    <property type="match status" value="1"/>
</dbReference>